<keyword evidence="2" id="KW-0784">Thiamine biosynthesis</keyword>
<dbReference type="Gene3D" id="3.20.20.70">
    <property type="entry name" value="Aldolase class I"/>
    <property type="match status" value="1"/>
</dbReference>
<evidence type="ECO:0000313" key="5">
    <source>
        <dbReference type="Proteomes" id="UP000198521"/>
    </source>
</evidence>
<reference evidence="4 5" key="1">
    <citation type="submission" date="2016-10" db="EMBL/GenBank/DDBJ databases">
        <authorList>
            <person name="de Groot N.N."/>
        </authorList>
    </citation>
    <scope>NUCLEOTIDE SEQUENCE [LARGE SCALE GENOMIC DNA]</scope>
    <source>
        <strain evidence="4 5">DSM 25232</strain>
    </source>
</reference>
<dbReference type="STRING" id="1038014.SAMN04487910_1436"/>
<dbReference type="GO" id="GO:0004789">
    <property type="term" value="F:thiamine-phosphate diphosphorylase activity"/>
    <property type="evidence" value="ECO:0007669"/>
    <property type="project" value="TreeGrafter"/>
</dbReference>
<organism evidence="4 5">
    <name type="scientific">Aquimarina amphilecti</name>
    <dbReference type="NCBI Taxonomy" id="1038014"/>
    <lineage>
        <taxon>Bacteria</taxon>
        <taxon>Pseudomonadati</taxon>
        <taxon>Bacteroidota</taxon>
        <taxon>Flavobacteriia</taxon>
        <taxon>Flavobacteriales</taxon>
        <taxon>Flavobacteriaceae</taxon>
        <taxon>Aquimarina</taxon>
    </lineage>
</organism>
<dbReference type="GO" id="GO:0005737">
    <property type="term" value="C:cytoplasm"/>
    <property type="evidence" value="ECO:0007669"/>
    <property type="project" value="TreeGrafter"/>
</dbReference>
<evidence type="ECO:0000256" key="2">
    <source>
        <dbReference type="ARBA" id="ARBA00022977"/>
    </source>
</evidence>
<dbReference type="PANTHER" id="PTHR20857:SF15">
    <property type="entry name" value="THIAMINE-PHOSPHATE SYNTHASE"/>
    <property type="match status" value="1"/>
</dbReference>
<dbReference type="RefSeq" id="WP_091407020.1">
    <property type="nucleotide sequence ID" value="NZ_FOAB01000002.1"/>
</dbReference>
<evidence type="ECO:0000313" key="4">
    <source>
        <dbReference type="EMBL" id="SEK90457.1"/>
    </source>
</evidence>
<dbReference type="AlphaFoldDB" id="A0A1H7KWV1"/>
<protein>
    <submittedName>
        <fullName evidence="4">Thiamine-phosphate pyrophosphorylase</fullName>
    </submittedName>
</protein>
<feature type="domain" description="Thiamine phosphate synthase/TenI" evidence="3">
    <location>
        <begin position="6"/>
        <end position="175"/>
    </location>
</feature>
<comment type="pathway">
    <text evidence="1">Cofactor biosynthesis; thiamine diphosphate biosynthesis.</text>
</comment>
<dbReference type="PANTHER" id="PTHR20857">
    <property type="entry name" value="THIAMINE-PHOSPHATE PYROPHOSPHORYLASE"/>
    <property type="match status" value="1"/>
</dbReference>
<sequence>MIIVLTSEKPISNEFNQINQLFNAGLEILHLRKPTFTIDGYRSLLDLIEVKYHNRIMTHQFPELTQEYKLRGIHLQEQARFDLEDALEATVQIYKSKGFSVTSSFHSKEEIDACKVNFEYVLLSPVFGSISKTGYEGKGFDVNDLNHTIIGMGGINETTLQKTYDLGFKGVGVLGGVWNTKDPVSSFSKIKEANDMVIKNTN</sequence>
<dbReference type="OrthoDB" id="194683at2"/>
<name>A0A1H7KWV1_AQUAM</name>
<dbReference type="Proteomes" id="UP000198521">
    <property type="component" value="Unassembled WGS sequence"/>
</dbReference>
<evidence type="ECO:0000259" key="3">
    <source>
        <dbReference type="Pfam" id="PF02581"/>
    </source>
</evidence>
<dbReference type="GO" id="GO:0009228">
    <property type="term" value="P:thiamine biosynthetic process"/>
    <property type="evidence" value="ECO:0007669"/>
    <property type="project" value="UniProtKB-KW"/>
</dbReference>
<dbReference type="Pfam" id="PF02581">
    <property type="entry name" value="TMP-TENI"/>
    <property type="match status" value="1"/>
</dbReference>
<evidence type="ECO:0000256" key="1">
    <source>
        <dbReference type="ARBA" id="ARBA00004948"/>
    </source>
</evidence>
<accession>A0A1H7KWV1</accession>
<keyword evidence="5" id="KW-1185">Reference proteome</keyword>
<dbReference type="EMBL" id="FOAB01000002">
    <property type="protein sequence ID" value="SEK90457.1"/>
    <property type="molecule type" value="Genomic_DNA"/>
</dbReference>
<proteinExistence type="predicted"/>
<gene>
    <name evidence="4" type="ORF">SAMN04487910_1436</name>
</gene>
<dbReference type="InterPro" id="IPR013785">
    <property type="entry name" value="Aldolase_TIM"/>
</dbReference>
<dbReference type="CDD" id="cd00564">
    <property type="entry name" value="TMP_TenI"/>
    <property type="match status" value="1"/>
</dbReference>
<dbReference type="InterPro" id="IPR022998">
    <property type="entry name" value="ThiamineP_synth_TenI"/>
</dbReference>
<dbReference type="SUPFAM" id="SSF51391">
    <property type="entry name" value="Thiamin phosphate synthase"/>
    <property type="match status" value="1"/>
</dbReference>
<dbReference type="InterPro" id="IPR036206">
    <property type="entry name" value="ThiamineP_synth_sf"/>
</dbReference>